<proteinExistence type="predicted"/>
<gene>
    <name evidence="1" type="ORF">MSP8886_03568</name>
</gene>
<dbReference type="Proteomes" id="UP000092544">
    <property type="component" value="Unassembled WGS sequence"/>
</dbReference>
<dbReference type="InterPro" id="IPR010710">
    <property type="entry name" value="DUF1289"/>
</dbReference>
<dbReference type="AlphaFoldDB" id="A0A1A8TS20"/>
<evidence type="ECO:0000313" key="2">
    <source>
        <dbReference type="Proteomes" id="UP000092544"/>
    </source>
</evidence>
<dbReference type="EMBL" id="FLOB01000011">
    <property type="protein sequence ID" value="SBS36075.1"/>
    <property type="molecule type" value="Genomic_DNA"/>
</dbReference>
<protein>
    <recommendedName>
        <fullName evidence="3">Fe-S protein</fullName>
    </recommendedName>
</protein>
<name>A0A1A8TS20_9GAMM</name>
<organism evidence="1 2">
    <name type="scientific">Marinomonas spartinae</name>
    <dbReference type="NCBI Taxonomy" id="1792290"/>
    <lineage>
        <taxon>Bacteria</taxon>
        <taxon>Pseudomonadati</taxon>
        <taxon>Pseudomonadota</taxon>
        <taxon>Gammaproteobacteria</taxon>
        <taxon>Oceanospirillales</taxon>
        <taxon>Oceanospirillaceae</taxon>
        <taxon>Marinomonas</taxon>
    </lineage>
</organism>
<dbReference type="PANTHER" id="PTHR35175:SF2">
    <property type="entry name" value="DUF1289 DOMAIN-CONTAINING PROTEIN"/>
    <property type="match status" value="1"/>
</dbReference>
<reference evidence="1 2" key="1">
    <citation type="submission" date="2016-06" db="EMBL/GenBank/DDBJ databases">
        <authorList>
            <person name="Kjaerup R.B."/>
            <person name="Dalgaard T.S."/>
            <person name="Juul-Madsen H.R."/>
        </authorList>
    </citation>
    <scope>NUCLEOTIDE SEQUENCE [LARGE SCALE GENOMIC DNA]</scope>
    <source>
        <strain evidence="1 2">CECT 8886</strain>
    </source>
</reference>
<dbReference type="RefSeq" id="WP_067018912.1">
    <property type="nucleotide sequence ID" value="NZ_FLOB01000011.1"/>
</dbReference>
<sequence length="70" mass="8238">MTIQTPCIRQCCLNADDICIGCHRSLQDILDWHTVDEVNKLRILERAENRKQHQPILEFDANKLKHLKTL</sequence>
<dbReference type="STRING" id="1792290.MSP8886_03568"/>
<keyword evidence="2" id="KW-1185">Reference proteome</keyword>
<dbReference type="OrthoDB" id="8911262at2"/>
<dbReference type="PANTHER" id="PTHR35175">
    <property type="entry name" value="DUF1289 DOMAIN-CONTAINING PROTEIN"/>
    <property type="match status" value="1"/>
</dbReference>
<evidence type="ECO:0000313" key="1">
    <source>
        <dbReference type="EMBL" id="SBS36075.1"/>
    </source>
</evidence>
<accession>A0A1A8TS20</accession>
<dbReference type="Pfam" id="PF06945">
    <property type="entry name" value="DUF1289"/>
    <property type="match status" value="1"/>
</dbReference>
<evidence type="ECO:0008006" key="3">
    <source>
        <dbReference type="Google" id="ProtNLM"/>
    </source>
</evidence>